<dbReference type="Gene3D" id="3.60.10.10">
    <property type="entry name" value="Endonuclease/exonuclease/phosphatase"/>
    <property type="match status" value="1"/>
</dbReference>
<evidence type="ECO:0000313" key="2">
    <source>
        <dbReference type="Proteomes" id="UP001161247"/>
    </source>
</evidence>
<name>A0AAV1DX84_OLDCO</name>
<organism evidence="1 2">
    <name type="scientific">Oldenlandia corymbosa var. corymbosa</name>
    <dbReference type="NCBI Taxonomy" id="529605"/>
    <lineage>
        <taxon>Eukaryota</taxon>
        <taxon>Viridiplantae</taxon>
        <taxon>Streptophyta</taxon>
        <taxon>Embryophyta</taxon>
        <taxon>Tracheophyta</taxon>
        <taxon>Spermatophyta</taxon>
        <taxon>Magnoliopsida</taxon>
        <taxon>eudicotyledons</taxon>
        <taxon>Gunneridae</taxon>
        <taxon>Pentapetalae</taxon>
        <taxon>asterids</taxon>
        <taxon>lamiids</taxon>
        <taxon>Gentianales</taxon>
        <taxon>Rubiaceae</taxon>
        <taxon>Rubioideae</taxon>
        <taxon>Spermacoceae</taxon>
        <taxon>Hedyotis-Oldenlandia complex</taxon>
        <taxon>Oldenlandia</taxon>
    </lineage>
</organism>
<evidence type="ECO:0000313" key="1">
    <source>
        <dbReference type="EMBL" id="CAI9112554.1"/>
    </source>
</evidence>
<protein>
    <submittedName>
        <fullName evidence="1">OLC1v1013018C1</fullName>
    </submittedName>
</protein>
<dbReference type="EMBL" id="OX459124">
    <property type="protein sequence ID" value="CAI9112554.1"/>
    <property type="molecule type" value="Genomic_DNA"/>
</dbReference>
<reference evidence="1" key="1">
    <citation type="submission" date="2023-03" db="EMBL/GenBank/DDBJ databases">
        <authorList>
            <person name="Julca I."/>
        </authorList>
    </citation>
    <scope>NUCLEOTIDE SEQUENCE</scope>
</reference>
<dbReference type="SUPFAM" id="SSF56219">
    <property type="entry name" value="DNase I-like"/>
    <property type="match status" value="1"/>
</dbReference>
<dbReference type="PANTHER" id="PTHR33710:SF77">
    <property type="entry name" value="DNASE I-LIKE SUPERFAMILY PROTEIN"/>
    <property type="match status" value="1"/>
</dbReference>
<sequence length="100" mass="11633">MIDLGFVGQRFTWCHHQVHERIDRALANEAWRLVSTDILVAHLPRVASDHSPLLIRIKPVDAGLPVQKKFKYLAAWESHQDWQQWLRDKWCDSLALPGAQ</sequence>
<dbReference type="PANTHER" id="PTHR33710">
    <property type="entry name" value="BNAC02G09200D PROTEIN"/>
    <property type="match status" value="1"/>
</dbReference>
<dbReference type="InterPro" id="IPR036691">
    <property type="entry name" value="Endo/exonu/phosph_ase_sf"/>
</dbReference>
<proteinExistence type="predicted"/>
<dbReference type="AlphaFoldDB" id="A0AAV1DX84"/>
<accession>A0AAV1DX84</accession>
<keyword evidence="2" id="KW-1185">Reference proteome</keyword>
<gene>
    <name evidence="1" type="ORF">OLC1_LOCUS19724</name>
</gene>
<dbReference type="Proteomes" id="UP001161247">
    <property type="component" value="Chromosome 7"/>
</dbReference>